<feature type="compositionally biased region" description="Basic and acidic residues" evidence="1">
    <location>
        <begin position="214"/>
        <end position="332"/>
    </location>
</feature>
<dbReference type="Proteomes" id="UP000198281">
    <property type="component" value="Unassembled WGS sequence"/>
</dbReference>
<keyword evidence="3" id="KW-1185">Reference proteome</keyword>
<feature type="region of interest" description="Disordered" evidence="1">
    <location>
        <begin position="214"/>
        <end position="339"/>
    </location>
</feature>
<dbReference type="EMBL" id="FZOS01000050">
    <property type="protein sequence ID" value="SNT16109.1"/>
    <property type="molecule type" value="Genomic_DNA"/>
</dbReference>
<evidence type="ECO:0000313" key="3">
    <source>
        <dbReference type="Proteomes" id="UP000198281"/>
    </source>
</evidence>
<proteinExistence type="predicted"/>
<name>A0A239KER2_9SPHN</name>
<dbReference type="RefSeq" id="WP_089221328.1">
    <property type="nucleotide sequence ID" value="NZ_FZOS01000050.1"/>
</dbReference>
<protein>
    <submittedName>
        <fullName evidence="2">Uncharacterized protein</fullName>
    </submittedName>
</protein>
<evidence type="ECO:0000256" key="1">
    <source>
        <dbReference type="SAM" id="MobiDB-lite"/>
    </source>
</evidence>
<dbReference type="AlphaFoldDB" id="A0A239KER2"/>
<organism evidence="2 3">
    <name type="scientific">Edaphosphingomonas laterariae</name>
    <dbReference type="NCBI Taxonomy" id="861865"/>
    <lineage>
        <taxon>Bacteria</taxon>
        <taxon>Pseudomonadati</taxon>
        <taxon>Pseudomonadota</taxon>
        <taxon>Alphaproteobacteria</taxon>
        <taxon>Sphingomonadales</taxon>
        <taxon>Rhizorhabdaceae</taxon>
        <taxon>Edaphosphingomonas</taxon>
    </lineage>
</organism>
<dbReference type="OrthoDB" id="7032309at2"/>
<evidence type="ECO:0000313" key="2">
    <source>
        <dbReference type="EMBL" id="SNT16109.1"/>
    </source>
</evidence>
<gene>
    <name evidence="2" type="ORF">SAMN06295912_15026</name>
</gene>
<reference evidence="3" key="1">
    <citation type="submission" date="2017-06" db="EMBL/GenBank/DDBJ databases">
        <authorList>
            <person name="Varghese N."/>
            <person name="Submissions S."/>
        </authorList>
    </citation>
    <scope>NUCLEOTIDE SEQUENCE [LARGE SCALE GENOMIC DNA]</scope>
    <source>
        <strain evidence="3">LNB2</strain>
    </source>
</reference>
<accession>A0A239KER2</accession>
<sequence length="375" mass="41179">MEAATLNLEPVASAGTDLAIAVASDPGIVLIDSQKFDAWYDKLKAEAPTDADVSTSKGRDVLRSYAAKVRSEKAGIDKARLRLTKEWRDMTAQANAAGKIIGERLESLAAEVRKPLTDWEAAEKARVDACRSKIDWLINAGVVTMDDTVETVRTRGSEVYSVEVGEAFGDMAGEAEAAKANAIATLKAGLSRLEREEAERAELEKLRAEAAAREAKEAAEREERERVEREAAEKRAAEERRIAAEKAEAERIERERKEAAEAAQRDAERKAQAERDRIQREHDEALAAERRRAEDAERAAQAERDRVAAERAAAEAEAQRLADEQAAREADKKHRTSVKTAAKQAFMSCGADEETAKKIVMAIIAGEVPAITLRF</sequence>